<feature type="region of interest" description="Disordered" evidence="1">
    <location>
        <begin position="28"/>
        <end position="59"/>
    </location>
</feature>
<sequence length="59" mass="6339">MSKGKGKGERKPTWNNVQRLAVLTVSIPVSTASPNEGLSLSDTTNSQEDDSEIPPLEDI</sequence>
<organism evidence="2 3">
    <name type="scientific">Tanacetum coccineum</name>
    <dbReference type="NCBI Taxonomy" id="301880"/>
    <lineage>
        <taxon>Eukaryota</taxon>
        <taxon>Viridiplantae</taxon>
        <taxon>Streptophyta</taxon>
        <taxon>Embryophyta</taxon>
        <taxon>Tracheophyta</taxon>
        <taxon>Spermatophyta</taxon>
        <taxon>Magnoliopsida</taxon>
        <taxon>eudicotyledons</taxon>
        <taxon>Gunneridae</taxon>
        <taxon>Pentapetalae</taxon>
        <taxon>asterids</taxon>
        <taxon>campanulids</taxon>
        <taxon>Asterales</taxon>
        <taxon>Asteraceae</taxon>
        <taxon>Asteroideae</taxon>
        <taxon>Anthemideae</taxon>
        <taxon>Anthemidinae</taxon>
        <taxon>Tanacetum</taxon>
    </lineage>
</organism>
<dbReference type="Proteomes" id="UP001151760">
    <property type="component" value="Unassembled WGS sequence"/>
</dbReference>
<feature type="compositionally biased region" description="Polar residues" evidence="1">
    <location>
        <begin position="28"/>
        <end position="46"/>
    </location>
</feature>
<evidence type="ECO:0000256" key="1">
    <source>
        <dbReference type="SAM" id="MobiDB-lite"/>
    </source>
</evidence>
<reference evidence="2" key="1">
    <citation type="journal article" date="2022" name="Int. J. Mol. Sci.">
        <title>Draft Genome of Tanacetum Coccineum: Genomic Comparison of Closely Related Tanacetum-Family Plants.</title>
        <authorList>
            <person name="Yamashiro T."/>
            <person name="Shiraishi A."/>
            <person name="Nakayama K."/>
            <person name="Satake H."/>
        </authorList>
    </citation>
    <scope>NUCLEOTIDE SEQUENCE</scope>
</reference>
<name>A0ABQ5GE82_9ASTR</name>
<feature type="compositionally biased region" description="Acidic residues" evidence="1">
    <location>
        <begin position="47"/>
        <end position="59"/>
    </location>
</feature>
<feature type="non-terminal residue" evidence="2">
    <location>
        <position position="59"/>
    </location>
</feature>
<accession>A0ABQ5GE82</accession>
<proteinExistence type="predicted"/>
<dbReference type="EMBL" id="BQNB010018395">
    <property type="protein sequence ID" value="GJT73914.1"/>
    <property type="molecule type" value="Genomic_DNA"/>
</dbReference>
<protein>
    <submittedName>
        <fullName evidence="2">Uncharacterized protein</fullName>
    </submittedName>
</protein>
<evidence type="ECO:0000313" key="2">
    <source>
        <dbReference type="EMBL" id="GJT73914.1"/>
    </source>
</evidence>
<keyword evidence="3" id="KW-1185">Reference proteome</keyword>
<reference evidence="2" key="2">
    <citation type="submission" date="2022-01" db="EMBL/GenBank/DDBJ databases">
        <authorList>
            <person name="Yamashiro T."/>
            <person name="Shiraishi A."/>
            <person name="Satake H."/>
            <person name="Nakayama K."/>
        </authorList>
    </citation>
    <scope>NUCLEOTIDE SEQUENCE</scope>
</reference>
<gene>
    <name evidence="2" type="ORF">Tco_1033200</name>
</gene>
<evidence type="ECO:0000313" key="3">
    <source>
        <dbReference type="Proteomes" id="UP001151760"/>
    </source>
</evidence>
<comment type="caution">
    <text evidence="2">The sequence shown here is derived from an EMBL/GenBank/DDBJ whole genome shotgun (WGS) entry which is preliminary data.</text>
</comment>